<dbReference type="PROSITE" id="PS50600">
    <property type="entry name" value="ULP_PROTEASE"/>
    <property type="match status" value="1"/>
</dbReference>
<name>A0AAV5D817_ELECO</name>
<dbReference type="EMBL" id="BQKI01000013">
    <property type="protein sequence ID" value="GJN06722.1"/>
    <property type="molecule type" value="Genomic_DNA"/>
</dbReference>
<dbReference type="PANTHER" id="PTHR46915:SF6">
    <property type="entry name" value="CYSTEINE PROTEINASES SUPERFAMILY PROTEIN"/>
    <property type="match status" value="1"/>
</dbReference>
<keyword evidence="4" id="KW-0788">Thiol protease</keyword>
<comment type="caution">
    <text evidence="7">The sequence shown here is derived from an EMBL/GenBank/DDBJ whole genome shotgun (WGS) entry which is preliminary data.</text>
</comment>
<gene>
    <name evidence="7" type="primary">ga24478</name>
    <name evidence="7" type="ORF">PR202_ga24478</name>
</gene>
<evidence type="ECO:0000256" key="3">
    <source>
        <dbReference type="ARBA" id="ARBA00022801"/>
    </source>
</evidence>
<keyword evidence="8" id="KW-1185">Reference proteome</keyword>
<proteinExistence type="inferred from homology"/>
<evidence type="ECO:0000256" key="1">
    <source>
        <dbReference type="ARBA" id="ARBA00005234"/>
    </source>
</evidence>
<keyword evidence="5" id="KW-1133">Transmembrane helix</keyword>
<evidence type="ECO:0000256" key="4">
    <source>
        <dbReference type="ARBA" id="ARBA00022807"/>
    </source>
</evidence>
<dbReference type="SUPFAM" id="SSF54001">
    <property type="entry name" value="Cysteine proteinases"/>
    <property type="match status" value="1"/>
</dbReference>
<reference evidence="7" key="1">
    <citation type="journal article" date="2018" name="DNA Res.">
        <title>Multiple hybrid de novo genome assembly of finger millet, an orphan allotetraploid crop.</title>
        <authorList>
            <person name="Hatakeyama M."/>
            <person name="Aluri S."/>
            <person name="Balachadran M.T."/>
            <person name="Sivarajan S.R."/>
            <person name="Patrignani A."/>
            <person name="Gruter S."/>
            <person name="Poveda L."/>
            <person name="Shimizu-Inatsugi R."/>
            <person name="Baeten J."/>
            <person name="Francoijs K.J."/>
            <person name="Nataraja K.N."/>
            <person name="Reddy Y.A.N."/>
            <person name="Phadnis S."/>
            <person name="Ravikumar R.L."/>
            <person name="Schlapbach R."/>
            <person name="Sreeman S.M."/>
            <person name="Shimizu K.K."/>
        </authorList>
    </citation>
    <scope>NUCLEOTIDE SEQUENCE</scope>
</reference>
<comment type="similarity">
    <text evidence="1">Belongs to the peptidase C48 family.</text>
</comment>
<feature type="domain" description="Ubiquitin-like protease family profile" evidence="6">
    <location>
        <begin position="100"/>
        <end position="279"/>
    </location>
</feature>
<dbReference type="Gene3D" id="1.10.418.20">
    <property type="match status" value="1"/>
</dbReference>
<keyword evidence="3" id="KW-0378">Hydrolase</keyword>
<keyword evidence="2" id="KW-0645">Protease</keyword>
<evidence type="ECO:0000313" key="7">
    <source>
        <dbReference type="EMBL" id="GJN06722.1"/>
    </source>
</evidence>
<dbReference type="PANTHER" id="PTHR46915">
    <property type="entry name" value="UBIQUITIN-LIKE PROTEASE 4-RELATED"/>
    <property type="match status" value="1"/>
</dbReference>
<accession>A0AAV5D817</accession>
<dbReference type="Proteomes" id="UP001054889">
    <property type="component" value="Unassembled WGS sequence"/>
</dbReference>
<evidence type="ECO:0000313" key="8">
    <source>
        <dbReference type="Proteomes" id="UP001054889"/>
    </source>
</evidence>
<reference evidence="7" key="2">
    <citation type="submission" date="2021-12" db="EMBL/GenBank/DDBJ databases">
        <title>Resequencing data analysis of finger millet.</title>
        <authorList>
            <person name="Hatakeyama M."/>
            <person name="Aluri S."/>
            <person name="Balachadran M.T."/>
            <person name="Sivarajan S.R."/>
            <person name="Poveda L."/>
            <person name="Shimizu-Inatsugi R."/>
            <person name="Schlapbach R."/>
            <person name="Sreeman S.M."/>
            <person name="Shimizu K.K."/>
        </authorList>
    </citation>
    <scope>NUCLEOTIDE SEQUENCE</scope>
</reference>
<dbReference type="GO" id="GO:0016926">
    <property type="term" value="P:protein desumoylation"/>
    <property type="evidence" value="ECO:0007669"/>
    <property type="project" value="UniProtKB-ARBA"/>
</dbReference>
<keyword evidence="5" id="KW-0472">Membrane</keyword>
<feature type="transmembrane region" description="Helical" evidence="5">
    <location>
        <begin position="32"/>
        <end position="61"/>
    </location>
</feature>
<dbReference type="Gene3D" id="3.30.310.130">
    <property type="entry name" value="Ubiquitin-related"/>
    <property type="match status" value="1"/>
</dbReference>
<sequence>MDPLEPYIRRPHMAVKVSSYEKLLTDSLAVDFLIILTLFQMVVFFFCVCVVLTFFLLPLVASKSKRSRTNRRTTVTMRGNSKRALPSFYDNLPKNKSSRIATSRRNKANQDKLDTGIFESYMEYSYYCFHRDLWRRLDEDKKSAYAYLDSLWFNMYYRGHNKPNVLKWIKAKRIFSRQYVFVPMVCCGHWSLLVLCHFDETDCSDTKKGPRMIVLDSLNTTDPTRLQSVIRRFIVDIYKTEEREESEQFINKIRLEFPKVPQQNGDECGIYVLYFIQCFLQNKNLAEVLKNKRLEEDFGQLFEDGWFNPEEIENFRKDIHLFQANQNDKTEG</sequence>
<dbReference type="GO" id="GO:0008234">
    <property type="term" value="F:cysteine-type peptidase activity"/>
    <property type="evidence" value="ECO:0007669"/>
    <property type="project" value="UniProtKB-KW"/>
</dbReference>
<dbReference type="GO" id="GO:0006508">
    <property type="term" value="P:proteolysis"/>
    <property type="evidence" value="ECO:0007669"/>
    <property type="project" value="UniProtKB-KW"/>
</dbReference>
<protein>
    <recommendedName>
        <fullName evidence="6">Ubiquitin-like protease family profile domain-containing protein</fullName>
    </recommendedName>
</protein>
<dbReference type="Pfam" id="PF02902">
    <property type="entry name" value="Peptidase_C48"/>
    <property type="match status" value="1"/>
</dbReference>
<evidence type="ECO:0000256" key="2">
    <source>
        <dbReference type="ARBA" id="ARBA00022670"/>
    </source>
</evidence>
<evidence type="ECO:0000259" key="6">
    <source>
        <dbReference type="PROSITE" id="PS50600"/>
    </source>
</evidence>
<dbReference type="AlphaFoldDB" id="A0AAV5D817"/>
<keyword evidence="5" id="KW-0812">Transmembrane</keyword>
<organism evidence="7 8">
    <name type="scientific">Eleusine coracana subsp. coracana</name>
    <dbReference type="NCBI Taxonomy" id="191504"/>
    <lineage>
        <taxon>Eukaryota</taxon>
        <taxon>Viridiplantae</taxon>
        <taxon>Streptophyta</taxon>
        <taxon>Embryophyta</taxon>
        <taxon>Tracheophyta</taxon>
        <taxon>Spermatophyta</taxon>
        <taxon>Magnoliopsida</taxon>
        <taxon>Liliopsida</taxon>
        <taxon>Poales</taxon>
        <taxon>Poaceae</taxon>
        <taxon>PACMAD clade</taxon>
        <taxon>Chloridoideae</taxon>
        <taxon>Cynodonteae</taxon>
        <taxon>Eleusininae</taxon>
        <taxon>Eleusine</taxon>
    </lineage>
</organism>
<dbReference type="InterPro" id="IPR038765">
    <property type="entry name" value="Papain-like_cys_pep_sf"/>
</dbReference>
<evidence type="ECO:0000256" key="5">
    <source>
        <dbReference type="SAM" id="Phobius"/>
    </source>
</evidence>
<dbReference type="InterPro" id="IPR003653">
    <property type="entry name" value="Peptidase_C48_C"/>
</dbReference>